<dbReference type="Pfam" id="PF02696">
    <property type="entry name" value="SelO"/>
    <property type="match status" value="1"/>
</dbReference>
<feature type="binding site" evidence="8">
    <location>
        <position position="83"/>
    </location>
    <ligand>
        <name>ATP</name>
        <dbReference type="ChEBI" id="CHEBI:30616"/>
    </ligand>
</feature>
<feature type="binding site" evidence="8">
    <location>
        <position position="247"/>
    </location>
    <ligand>
        <name>ATP</name>
        <dbReference type="ChEBI" id="CHEBI:30616"/>
    </ligand>
</feature>
<evidence type="ECO:0000256" key="7">
    <source>
        <dbReference type="ARBA" id="ARBA00022842"/>
    </source>
</evidence>
<organism evidence="9 10">
    <name type="scientific">Corynebacterium camporealensis</name>
    <dbReference type="NCBI Taxonomy" id="161896"/>
    <lineage>
        <taxon>Bacteria</taxon>
        <taxon>Bacillati</taxon>
        <taxon>Actinomycetota</taxon>
        <taxon>Actinomycetes</taxon>
        <taxon>Mycobacteriales</taxon>
        <taxon>Corynebacteriaceae</taxon>
        <taxon>Corynebacterium</taxon>
    </lineage>
</organism>
<sequence length="444" mass="49685">MISHEFDKRLPQLCARAEGEAQPHPQLVQLNEELATELGLDPDWLRSDDGINFLLGRSDEPAHALAYAGFQFGQYNPQMGDGRALLLGEVEANGQLWDLQSKGTGLTPYSRWGSDGRGTLRSMLRECLFSESLHALGIPTTRSLAVISTGRIIQRQYQEEAGVVVRVAASHLRVGTLHLAAQTGDVASVVRWAIERHYPDLDPLDYQGFYRALLQRQASTVAAWQATGFIHGVMNTDNTTLSGQTIDFGPCAFMESYSPDTCFSSIDTHSRYRFGNQPDILAWNLVRAAESMLPLFDDNPNSAIEFAQDCINDYPHTFDAAYRKMLKERLGIDEKLAPAYRHAMETHAPDITHAHLALRDAAQGDRSAIDKLMPNEPFVEQFLDSNPEVPHVPRVIPRPRNVEAALLDLEEYERFLHAVTHPYDACPEYEEPGNLDDYLTYCGT</sequence>
<dbReference type="GO" id="GO:0030145">
    <property type="term" value="F:manganese ion binding"/>
    <property type="evidence" value="ECO:0007669"/>
    <property type="project" value="UniProtKB-UniRule"/>
</dbReference>
<dbReference type="EMBL" id="CP011311">
    <property type="protein sequence ID" value="AKE39404.1"/>
    <property type="molecule type" value="Genomic_DNA"/>
</dbReference>
<dbReference type="GO" id="GO:0005524">
    <property type="term" value="F:ATP binding"/>
    <property type="evidence" value="ECO:0007669"/>
    <property type="project" value="UniProtKB-UniRule"/>
</dbReference>
<dbReference type="PATRIC" id="fig|161896.4.peg.1416"/>
<feature type="binding site" evidence="8">
    <location>
        <position position="166"/>
    </location>
    <ligand>
        <name>ATP</name>
        <dbReference type="ChEBI" id="CHEBI:30616"/>
    </ligand>
</feature>
<dbReference type="GO" id="GO:0070733">
    <property type="term" value="F:AMPylase activity"/>
    <property type="evidence" value="ECO:0007669"/>
    <property type="project" value="UniProtKB-EC"/>
</dbReference>
<comment type="catalytic activity">
    <reaction evidence="8">
        <text>L-tyrosyl-[protein] + ATP = O-(5'-adenylyl)-L-tyrosyl-[protein] + diphosphate</text>
        <dbReference type="Rhea" id="RHEA:54288"/>
        <dbReference type="Rhea" id="RHEA-COMP:10136"/>
        <dbReference type="Rhea" id="RHEA-COMP:13846"/>
        <dbReference type="ChEBI" id="CHEBI:30616"/>
        <dbReference type="ChEBI" id="CHEBI:33019"/>
        <dbReference type="ChEBI" id="CHEBI:46858"/>
        <dbReference type="ChEBI" id="CHEBI:83624"/>
        <dbReference type="EC" id="2.7.7.108"/>
    </reaction>
</comment>
<evidence type="ECO:0000313" key="10">
    <source>
        <dbReference type="Proteomes" id="UP000033566"/>
    </source>
</evidence>
<proteinExistence type="inferred from homology"/>
<keyword evidence="8" id="KW-0464">Manganese</keyword>
<dbReference type="RefSeq" id="WP_035105020.1">
    <property type="nucleotide sequence ID" value="NZ_CP011311.1"/>
</dbReference>
<gene>
    <name evidence="8" type="primary">ydiU</name>
    <name evidence="8" type="synonym">selO</name>
    <name evidence="9" type="ORF">UL81_07245</name>
</gene>
<dbReference type="KEGG" id="ccj:UL81_07245"/>
<evidence type="ECO:0000256" key="8">
    <source>
        <dbReference type="HAMAP-Rule" id="MF_00692"/>
    </source>
</evidence>
<comment type="cofactor">
    <cofactor evidence="8">
        <name>Mg(2+)</name>
        <dbReference type="ChEBI" id="CHEBI:18420"/>
    </cofactor>
    <cofactor evidence="8">
        <name>Mn(2+)</name>
        <dbReference type="ChEBI" id="CHEBI:29035"/>
    </cofactor>
</comment>
<feature type="binding site" evidence="8">
    <location>
        <position position="80"/>
    </location>
    <ligand>
        <name>ATP</name>
        <dbReference type="ChEBI" id="CHEBI:30616"/>
    </ligand>
</feature>
<protein>
    <recommendedName>
        <fullName evidence="8">Protein nucleotidyltransferase YdiU</fullName>
        <ecNumber evidence="8">2.7.7.-</ecNumber>
    </recommendedName>
    <alternativeName>
        <fullName evidence="8">Protein adenylyltransferase YdiU</fullName>
        <ecNumber evidence="8">2.7.7.108</ecNumber>
    </alternativeName>
    <alternativeName>
        <fullName evidence="8">Protein uridylyltransferase YdiU</fullName>
        <ecNumber evidence="8">2.7.7.-</ecNumber>
    </alternativeName>
</protein>
<feature type="binding site" evidence="8">
    <location>
        <position position="173"/>
    </location>
    <ligand>
        <name>ATP</name>
        <dbReference type="ChEBI" id="CHEBI:30616"/>
    </ligand>
</feature>
<comment type="catalytic activity">
    <reaction evidence="8">
        <text>L-histidyl-[protein] + UTP = N(tele)-(5'-uridylyl)-L-histidyl-[protein] + diphosphate</text>
        <dbReference type="Rhea" id="RHEA:83891"/>
        <dbReference type="Rhea" id="RHEA-COMP:9745"/>
        <dbReference type="Rhea" id="RHEA-COMP:20239"/>
        <dbReference type="ChEBI" id="CHEBI:29979"/>
        <dbReference type="ChEBI" id="CHEBI:33019"/>
        <dbReference type="ChEBI" id="CHEBI:46398"/>
        <dbReference type="ChEBI" id="CHEBI:233474"/>
    </reaction>
</comment>
<dbReference type="EC" id="2.7.7.108" evidence="8"/>
<evidence type="ECO:0000256" key="2">
    <source>
        <dbReference type="ARBA" id="ARBA00022679"/>
    </source>
</evidence>
<evidence type="ECO:0000256" key="5">
    <source>
        <dbReference type="ARBA" id="ARBA00022741"/>
    </source>
</evidence>
<keyword evidence="3 8" id="KW-0548">Nucleotidyltransferase</keyword>
<feature type="binding site" evidence="8">
    <location>
        <position position="115"/>
    </location>
    <ligand>
        <name>ATP</name>
        <dbReference type="ChEBI" id="CHEBI:30616"/>
    </ligand>
</feature>
<comment type="catalytic activity">
    <reaction evidence="8">
        <text>L-threonyl-[protein] + ATP = 3-O-(5'-adenylyl)-L-threonyl-[protein] + diphosphate</text>
        <dbReference type="Rhea" id="RHEA:54292"/>
        <dbReference type="Rhea" id="RHEA-COMP:11060"/>
        <dbReference type="Rhea" id="RHEA-COMP:13847"/>
        <dbReference type="ChEBI" id="CHEBI:30013"/>
        <dbReference type="ChEBI" id="CHEBI:30616"/>
        <dbReference type="ChEBI" id="CHEBI:33019"/>
        <dbReference type="ChEBI" id="CHEBI:138113"/>
        <dbReference type="EC" id="2.7.7.108"/>
    </reaction>
</comment>
<feature type="binding site" evidence="8">
    <location>
        <position position="116"/>
    </location>
    <ligand>
        <name>ATP</name>
        <dbReference type="ChEBI" id="CHEBI:30616"/>
    </ligand>
</feature>
<dbReference type="EC" id="2.7.7.-" evidence="8"/>
<evidence type="ECO:0000256" key="3">
    <source>
        <dbReference type="ARBA" id="ARBA00022695"/>
    </source>
</evidence>
<keyword evidence="7 8" id="KW-0460">Magnesium</keyword>
<comment type="similarity">
    <text evidence="1 8">Belongs to the SELO family.</text>
</comment>
<dbReference type="HAMAP" id="MF_00692">
    <property type="entry name" value="SelO"/>
    <property type="match status" value="1"/>
</dbReference>
<comment type="catalytic activity">
    <reaction evidence="8">
        <text>L-seryl-[protein] + ATP = 3-O-(5'-adenylyl)-L-seryl-[protein] + diphosphate</text>
        <dbReference type="Rhea" id="RHEA:58120"/>
        <dbReference type="Rhea" id="RHEA-COMP:9863"/>
        <dbReference type="Rhea" id="RHEA-COMP:15073"/>
        <dbReference type="ChEBI" id="CHEBI:29999"/>
        <dbReference type="ChEBI" id="CHEBI:30616"/>
        <dbReference type="ChEBI" id="CHEBI:33019"/>
        <dbReference type="ChEBI" id="CHEBI:142516"/>
        <dbReference type="EC" id="2.7.7.108"/>
    </reaction>
</comment>
<feature type="binding site" evidence="8">
    <location>
        <position position="247"/>
    </location>
    <ligand>
        <name>Mg(2+)</name>
        <dbReference type="ChEBI" id="CHEBI:18420"/>
    </ligand>
</feature>
<dbReference type="InterPro" id="IPR003846">
    <property type="entry name" value="SelO"/>
</dbReference>
<keyword evidence="6 8" id="KW-0067">ATP-binding</keyword>
<dbReference type="PANTHER" id="PTHR32057">
    <property type="entry name" value="PROTEIN ADENYLYLTRANSFERASE SELO, MITOCHONDRIAL"/>
    <property type="match status" value="1"/>
</dbReference>
<comment type="catalytic activity">
    <reaction evidence="8">
        <text>L-tyrosyl-[protein] + UTP = O-(5'-uridylyl)-L-tyrosyl-[protein] + diphosphate</text>
        <dbReference type="Rhea" id="RHEA:83887"/>
        <dbReference type="Rhea" id="RHEA-COMP:10136"/>
        <dbReference type="Rhea" id="RHEA-COMP:20238"/>
        <dbReference type="ChEBI" id="CHEBI:33019"/>
        <dbReference type="ChEBI" id="CHEBI:46398"/>
        <dbReference type="ChEBI" id="CHEBI:46858"/>
        <dbReference type="ChEBI" id="CHEBI:90602"/>
    </reaction>
</comment>
<comment type="catalytic activity">
    <reaction evidence="8">
        <text>L-seryl-[protein] + UTP = O-(5'-uridylyl)-L-seryl-[protein] + diphosphate</text>
        <dbReference type="Rhea" id="RHEA:64604"/>
        <dbReference type="Rhea" id="RHEA-COMP:9863"/>
        <dbReference type="Rhea" id="RHEA-COMP:16635"/>
        <dbReference type="ChEBI" id="CHEBI:29999"/>
        <dbReference type="ChEBI" id="CHEBI:33019"/>
        <dbReference type="ChEBI" id="CHEBI:46398"/>
        <dbReference type="ChEBI" id="CHEBI:156051"/>
    </reaction>
</comment>
<feature type="binding site" evidence="8">
    <location>
        <position position="238"/>
    </location>
    <ligand>
        <name>Mg(2+)</name>
        <dbReference type="ChEBI" id="CHEBI:18420"/>
    </ligand>
</feature>
<dbReference type="PANTHER" id="PTHR32057:SF14">
    <property type="entry name" value="PROTEIN ADENYLYLTRANSFERASE SELO, MITOCHONDRIAL"/>
    <property type="match status" value="1"/>
</dbReference>
<keyword evidence="4 8" id="KW-0479">Metal-binding</keyword>
<evidence type="ECO:0000256" key="6">
    <source>
        <dbReference type="ARBA" id="ARBA00022840"/>
    </source>
</evidence>
<name>A0A0F6TAX4_9CORY</name>
<accession>A0A0F6TAX4</accession>
<keyword evidence="5 8" id="KW-0547">Nucleotide-binding</keyword>
<dbReference type="OrthoDB" id="9776281at2"/>
<evidence type="ECO:0000256" key="1">
    <source>
        <dbReference type="ARBA" id="ARBA00009747"/>
    </source>
</evidence>
<dbReference type="GO" id="GO:0000287">
    <property type="term" value="F:magnesium ion binding"/>
    <property type="evidence" value="ECO:0007669"/>
    <property type="project" value="UniProtKB-UniRule"/>
</dbReference>
<feature type="binding site" evidence="8">
    <location>
        <position position="82"/>
    </location>
    <ligand>
        <name>ATP</name>
        <dbReference type="ChEBI" id="CHEBI:30616"/>
    </ligand>
</feature>
<dbReference type="AlphaFoldDB" id="A0A0F6TAX4"/>
<dbReference type="Proteomes" id="UP000033566">
    <property type="component" value="Chromosome"/>
</dbReference>
<evidence type="ECO:0000256" key="4">
    <source>
        <dbReference type="ARBA" id="ARBA00022723"/>
    </source>
</evidence>
<keyword evidence="2 8" id="KW-0808">Transferase</keyword>
<reference evidence="9 10" key="1">
    <citation type="journal article" date="2015" name="Genome Announc.">
        <title>Complete Genome Sequence of Corynebacterium camporealensis DSM 44610, Isolated from the Milk of a Manchega Sheep with Subclinical Mastitis.</title>
        <authorList>
            <person name="Ruckert C."/>
            <person name="Albersmeier A."/>
            <person name="Winkler A."/>
            <person name="Tauch A."/>
        </authorList>
    </citation>
    <scope>NUCLEOTIDE SEQUENCE [LARGE SCALE GENOMIC DNA]</scope>
    <source>
        <strain evidence="9 10">DSM 44610</strain>
    </source>
</reference>
<dbReference type="HOGENOM" id="CLU_010245_4_1_11"/>
<feature type="active site" description="Proton acceptor" evidence="8">
    <location>
        <position position="237"/>
    </location>
</feature>
<evidence type="ECO:0000313" key="9">
    <source>
        <dbReference type="EMBL" id="AKE39404.1"/>
    </source>
</evidence>
<keyword evidence="10" id="KW-1185">Reference proteome</keyword>
<comment type="function">
    <text evidence="8">Nucleotidyltransferase involved in the post-translational modification of proteins. It can catalyze the addition of adenosine monophosphate (AMP) or uridine monophosphate (UMP) to a protein, resulting in modifications known as AMPylation and UMPylation.</text>
</comment>
<feature type="binding site" evidence="8">
    <location>
        <position position="102"/>
    </location>
    <ligand>
        <name>ATP</name>
        <dbReference type="ChEBI" id="CHEBI:30616"/>
    </ligand>
</feature>